<feature type="chain" id="PRO_5011962046" evidence="1">
    <location>
        <begin position="26"/>
        <end position="194"/>
    </location>
</feature>
<dbReference type="EMBL" id="JAYXUD010000010">
    <property type="protein sequence ID" value="MEC6899575.1"/>
    <property type="molecule type" value="Genomic_DNA"/>
</dbReference>
<evidence type="ECO:0000313" key="2">
    <source>
        <dbReference type="EMBL" id="MEC6899575.1"/>
    </source>
</evidence>
<dbReference type="Proteomes" id="UP001339429">
    <property type="component" value="Unassembled WGS sequence"/>
</dbReference>
<evidence type="ECO:0000313" key="3">
    <source>
        <dbReference type="EMBL" id="SKC31229.1"/>
    </source>
</evidence>
<evidence type="ECO:0000313" key="5">
    <source>
        <dbReference type="Proteomes" id="UP001339429"/>
    </source>
</evidence>
<accession>A0A1T5HWM4</accession>
<organism evidence="3 4">
    <name type="scientific">Photobacterium piscicola</name>
    <dbReference type="NCBI Taxonomy" id="1378299"/>
    <lineage>
        <taxon>Bacteria</taxon>
        <taxon>Pseudomonadati</taxon>
        <taxon>Pseudomonadota</taxon>
        <taxon>Gammaproteobacteria</taxon>
        <taxon>Vibrionales</taxon>
        <taxon>Vibrionaceae</taxon>
        <taxon>Photobacterium</taxon>
    </lineage>
</organism>
<dbReference type="AlphaFoldDB" id="A0A1T5HWM4"/>
<reference evidence="2 5" key="2">
    <citation type="submission" date="2024-01" db="EMBL/GenBank/DDBJ databases">
        <title>Active colonisers of the gastrointestinal tract of Atlantic salmon farmed in a warm water region.</title>
        <authorList>
            <person name="Bowman J.P."/>
        </authorList>
    </citation>
    <scope>NUCLEOTIDE SEQUENCE [LARGE SCALE GENOMIC DNA]</scope>
    <source>
        <strain evidence="2 5">S4MW1</strain>
    </source>
</reference>
<dbReference type="EMBL" id="FUZI01000001">
    <property type="protein sequence ID" value="SKC31229.1"/>
    <property type="molecule type" value="Genomic_DNA"/>
</dbReference>
<reference evidence="3 4" key="1">
    <citation type="submission" date="2017-02" db="EMBL/GenBank/DDBJ databases">
        <authorList>
            <person name="Peterson S.W."/>
        </authorList>
    </citation>
    <scope>NUCLEOTIDE SEQUENCE [LARGE SCALE GENOMIC DNA]</scope>
    <source>
        <strain evidence="4">type strain: NCCB 100098</strain>
        <strain evidence="3">Type strain: NCCB 100098</strain>
    </source>
</reference>
<name>A0A1T5HWM4_9GAMM</name>
<evidence type="ECO:0000313" key="4">
    <source>
        <dbReference type="Proteomes" id="UP000189966"/>
    </source>
</evidence>
<gene>
    <name evidence="3" type="ORF">CZ809_00707</name>
    <name evidence="2" type="ORF">VXS00_13060</name>
</gene>
<feature type="signal peptide" evidence="1">
    <location>
        <begin position="1"/>
        <end position="25"/>
    </location>
</feature>
<sequence>MSLTEKVSVVISLLSFFAASASAIAAFRSYQLSKNLAKVCNLFPSVHKNRLIITSTSTAERLLAHEIKIKVHRSWFKSDCYSISQLYYVHEWFQKSCHYDAVFPTLFERGLTIGESYEFPIAELFEISTNRIILQKNPIGLKPDTLVSGMKATLIFMLNGTAYSVKIIINQELIDEIISGKKTYSHFRLRQNIS</sequence>
<proteinExistence type="predicted"/>
<dbReference type="OrthoDB" id="10005601at2"/>
<keyword evidence="5" id="KW-1185">Reference proteome</keyword>
<dbReference type="RefSeq" id="WP_080156041.1">
    <property type="nucleotide sequence ID" value="NZ_FUZI01000001.1"/>
</dbReference>
<evidence type="ECO:0000256" key="1">
    <source>
        <dbReference type="SAM" id="SignalP"/>
    </source>
</evidence>
<protein>
    <submittedName>
        <fullName evidence="3">Uncharacterized protein</fullName>
    </submittedName>
</protein>
<dbReference type="Proteomes" id="UP000189966">
    <property type="component" value="Unassembled WGS sequence"/>
</dbReference>
<keyword evidence="1" id="KW-0732">Signal</keyword>